<evidence type="ECO:0000256" key="1">
    <source>
        <dbReference type="SAM" id="MobiDB-lite"/>
    </source>
</evidence>
<dbReference type="InParanoid" id="A0A067N5R4"/>
<dbReference type="PANTHER" id="PTHR33096:SF1">
    <property type="entry name" value="CXC1-LIKE CYSTEINE CLUSTER ASSOCIATED WITH KDZ TRANSPOSASES DOMAIN-CONTAINING PROTEIN"/>
    <property type="match status" value="1"/>
</dbReference>
<dbReference type="STRING" id="1137138.A0A067N5R4"/>
<dbReference type="Pfam" id="PF18758">
    <property type="entry name" value="KDZ"/>
    <property type="match status" value="2"/>
</dbReference>
<reference evidence="4" key="1">
    <citation type="journal article" date="2014" name="Proc. Natl. Acad. Sci. U.S.A.">
        <title>Extensive sampling of basidiomycete genomes demonstrates inadequacy of the white-rot/brown-rot paradigm for wood decay fungi.</title>
        <authorList>
            <person name="Riley R."/>
            <person name="Salamov A.A."/>
            <person name="Brown D.W."/>
            <person name="Nagy L.G."/>
            <person name="Floudas D."/>
            <person name="Held B.W."/>
            <person name="Levasseur A."/>
            <person name="Lombard V."/>
            <person name="Morin E."/>
            <person name="Otillar R."/>
            <person name="Lindquist E.A."/>
            <person name="Sun H."/>
            <person name="LaButti K.M."/>
            <person name="Schmutz J."/>
            <person name="Jabbour D."/>
            <person name="Luo H."/>
            <person name="Baker S.E."/>
            <person name="Pisabarro A.G."/>
            <person name="Walton J.D."/>
            <person name="Blanchette R.A."/>
            <person name="Henrissat B."/>
            <person name="Martin F."/>
            <person name="Cullen D."/>
            <person name="Hibbett D.S."/>
            <person name="Grigoriev I.V."/>
        </authorList>
    </citation>
    <scope>NUCLEOTIDE SEQUENCE [LARGE SCALE GENOMIC DNA]</scope>
    <source>
        <strain evidence="4">PC15</strain>
    </source>
</reference>
<feature type="domain" description="CxC2-like cysteine cluster KDZ transposase-associated" evidence="2">
    <location>
        <begin position="181"/>
        <end position="288"/>
    </location>
</feature>
<gene>
    <name evidence="3" type="ORF">PLEOSDRAFT_163200</name>
</gene>
<dbReference type="VEuPathDB" id="FungiDB:PLEOSDRAFT_163200"/>
<dbReference type="Proteomes" id="UP000027073">
    <property type="component" value="Unassembled WGS sequence"/>
</dbReference>
<evidence type="ECO:0000313" key="3">
    <source>
        <dbReference type="EMBL" id="KDQ22300.1"/>
    </source>
</evidence>
<evidence type="ECO:0000313" key="4">
    <source>
        <dbReference type="Proteomes" id="UP000027073"/>
    </source>
</evidence>
<sequence>MRRPKRPIIEVESYAEWENVPPPAPPPSLHHHTDFVTHNQGVRVRNSVYRAQAPNAPSAPTEPPTSEVEAQNHPFENPANLVQLIPEVSPRRTAGDVPLLAWRAERDLFIEEFLRLEAPLNNFNECASCAQQVTENEDLYRCPQCFDDRLFCCPCIVKRHCDSPFHQVQRWNKMFFEPCTLRSLGLCIQLGHALSDACASPIPAYNDTFVVITSHGVVTVSLDFCNCSKAVSHDVQLLRARLFPATTLDPRTAATFEVLRLFQLLTFGSKVSGYEFYHALSRLTNNTGQTVPDRYSAFMRIVRQWRHVKLMKRLGRGHHPTGVAGTAQGECAVLCPACSHPGKNLPQDWEKANASTRRVASSPWIYALFLAIDANFRLKRLAYFVQEVPYKQFLKDRLDVGQEDTSTCNNYDAVKSASIRGGKGTTASGVGTIECSRHDMKHPISVGDLQKGERYDMARPPTWLSLMTSPLVEEYPNTLNVTYLVPKFHLYAHRTSCQINYSFNLTRGVGQTDGESPERGWAAMNPVASSTKEMGPGSRRDTLNDHFGDYNWRKVTSLHTTLLTKVQEAVEMQAEHIRNFLDLSNSLPAASVISFSKLIHKWEASKSKVNNPFEATVPVISAAKVRLQLAQEDAEAIARGEALETHDTVTPSLLIVQGLELEEQQDQLRIDVGTLGAHPTATQVTRITERQNRLT</sequence>
<dbReference type="PANTHER" id="PTHR33096">
    <property type="entry name" value="CXC2 DOMAIN-CONTAINING PROTEIN"/>
    <property type="match status" value="1"/>
</dbReference>
<proteinExistence type="predicted"/>
<name>A0A067N5R4_PLEO1</name>
<dbReference type="InterPro" id="IPR040521">
    <property type="entry name" value="KDZ"/>
</dbReference>
<protein>
    <recommendedName>
        <fullName evidence="2">CxC2-like cysteine cluster KDZ transposase-associated domain-containing protein</fullName>
    </recommendedName>
</protein>
<feature type="region of interest" description="Disordered" evidence="1">
    <location>
        <begin position="52"/>
        <end position="72"/>
    </location>
</feature>
<accession>A0A067N5R4</accession>
<dbReference type="AlphaFoldDB" id="A0A067N5R4"/>
<organism evidence="3 4">
    <name type="scientific">Pleurotus ostreatus (strain PC15)</name>
    <name type="common">Oyster mushroom</name>
    <dbReference type="NCBI Taxonomy" id="1137138"/>
    <lineage>
        <taxon>Eukaryota</taxon>
        <taxon>Fungi</taxon>
        <taxon>Dikarya</taxon>
        <taxon>Basidiomycota</taxon>
        <taxon>Agaricomycotina</taxon>
        <taxon>Agaricomycetes</taxon>
        <taxon>Agaricomycetidae</taxon>
        <taxon>Agaricales</taxon>
        <taxon>Pleurotineae</taxon>
        <taxon>Pleurotaceae</taxon>
        <taxon>Pleurotus</taxon>
    </lineage>
</organism>
<dbReference type="OrthoDB" id="3235114at2759"/>
<evidence type="ECO:0000259" key="2">
    <source>
        <dbReference type="Pfam" id="PF18803"/>
    </source>
</evidence>
<dbReference type="HOGENOM" id="CLU_003703_13_0_1"/>
<dbReference type="InterPro" id="IPR041457">
    <property type="entry name" value="CxC2_KDZ-assoc"/>
</dbReference>
<dbReference type="Pfam" id="PF18803">
    <property type="entry name" value="CxC2"/>
    <property type="match status" value="1"/>
</dbReference>
<dbReference type="EMBL" id="KL198014">
    <property type="protein sequence ID" value="KDQ22300.1"/>
    <property type="molecule type" value="Genomic_DNA"/>
</dbReference>